<dbReference type="AlphaFoldDB" id="A0A9W8Y3U4"/>
<sequence length="590" mass="66226">MAKKKIWSPIPLGVHQAAVVLLRLETLLADHKEASAKFAQPAADNQEIVQTERARQKWEATAKELIERDELLDRAIEIHDTQAYADIDYKPFRAKDTNSLPELLGRLPDIIAEGKRQQRINPARKRNAARPGQSFREILCGTAVTHMEAGVLITEDEDGGKIGTPVYVGTDAGCTNLQFRIIDPKRPSKTIWVSKAHVQTWFTPTQLQDALSKIRVKVEAIMRLYDTGHVDKQVFLLVCKDMSTLPTLVERANLFGYAADKPHAPGEIIKRQNGFQALRTKIEPKVVKFQSLAGDDCRLTHGAIARCAGLLQGARRQHRNGHTKITTVNVSRIIFEHCIRWSKLNGTTEVPELVPWDGDPYEWLGQWKQETEVTGGPFLDDDLPFSLQDLSDLAHMSPLAYANLSGPPQTKHAALLAHHFPLAEGLNPDKERAARICQPIFTTKFWDAIAIFTAHYPSQVTPPTTLFNKLVPSTGPGGADGGAVRRMVAALNTLHRKVSRVDTCRTYNCITVWVLTRLQEIVKENDGRLEEEFEEIIQAFEKMWDTKNDLLEVTEANSSRAPWLIDFVDNQCKRPRDGALLNVTELNPLH</sequence>
<keyword evidence="2" id="KW-1185">Reference proteome</keyword>
<evidence type="ECO:0000313" key="1">
    <source>
        <dbReference type="EMBL" id="KAJ4366397.1"/>
    </source>
</evidence>
<evidence type="ECO:0000313" key="2">
    <source>
        <dbReference type="Proteomes" id="UP001140560"/>
    </source>
</evidence>
<gene>
    <name evidence="1" type="ORF">N0V83_008033</name>
</gene>
<name>A0A9W8Y3U4_9PLEO</name>
<comment type="caution">
    <text evidence="1">The sequence shown here is derived from an EMBL/GenBank/DDBJ whole genome shotgun (WGS) entry which is preliminary data.</text>
</comment>
<proteinExistence type="predicted"/>
<dbReference type="EMBL" id="JAPEUY010000014">
    <property type="protein sequence ID" value="KAJ4366397.1"/>
    <property type="molecule type" value="Genomic_DNA"/>
</dbReference>
<organism evidence="1 2">
    <name type="scientific">Neocucurbitaria cava</name>
    <dbReference type="NCBI Taxonomy" id="798079"/>
    <lineage>
        <taxon>Eukaryota</taxon>
        <taxon>Fungi</taxon>
        <taxon>Dikarya</taxon>
        <taxon>Ascomycota</taxon>
        <taxon>Pezizomycotina</taxon>
        <taxon>Dothideomycetes</taxon>
        <taxon>Pleosporomycetidae</taxon>
        <taxon>Pleosporales</taxon>
        <taxon>Pleosporineae</taxon>
        <taxon>Cucurbitariaceae</taxon>
        <taxon>Neocucurbitaria</taxon>
    </lineage>
</organism>
<accession>A0A9W8Y3U4</accession>
<reference evidence="1" key="1">
    <citation type="submission" date="2022-10" db="EMBL/GenBank/DDBJ databases">
        <title>Tapping the CABI collections for fungal endophytes: first genome assemblies for Collariella, Neodidymelliopsis, Ascochyta clinopodiicola, Didymella pomorum, Didymosphaeria variabile, Neocosmospora piperis and Neocucurbitaria cava.</title>
        <authorList>
            <person name="Hill R."/>
        </authorList>
    </citation>
    <scope>NUCLEOTIDE SEQUENCE</scope>
    <source>
        <strain evidence="1">IMI 356814</strain>
    </source>
</reference>
<protein>
    <submittedName>
        <fullName evidence="1">Uncharacterized protein</fullName>
    </submittedName>
</protein>
<dbReference type="Proteomes" id="UP001140560">
    <property type="component" value="Unassembled WGS sequence"/>
</dbReference>